<keyword evidence="3" id="KW-0809">Transit peptide</keyword>
<evidence type="ECO:0000259" key="6">
    <source>
        <dbReference type="Pfam" id="PF00472"/>
    </source>
</evidence>
<dbReference type="InterPro" id="IPR045853">
    <property type="entry name" value="Pep_chain_release_fac_I_sf"/>
</dbReference>
<gene>
    <name evidence="7" type="ORF">Cvel_17204</name>
</gene>
<evidence type="ECO:0000256" key="5">
    <source>
        <dbReference type="SAM" id="MobiDB-lite"/>
    </source>
</evidence>
<keyword evidence="4" id="KW-0496">Mitochondrion</keyword>
<dbReference type="SUPFAM" id="SSF75620">
    <property type="entry name" value="Release factor"/>
    <property type="match status" value="1"/>
</dbReference>
<proteinExistence type="inferred from homology"/>
<dbReference type="VEuPathDB" id="CryptoDB:Cvel_17204"/>
<dbReference type="InterPro" id="IPR052405">
    <property type="entry name" value="Mito_Transl_Release_Factor"/>
</dbReference>
<evidence type="ECO:0000256" key="4">
    <source>
        <dbReference type="ARBA" id="ARBA00023128"/>
    </source>
</evidence>
<dbReference type="Pfam" id="PF00472">
    <property type="entry name" value="RF-1"/>
    <property type="match status" value="1"/>
</dbReference>
<reference evidence="7" key="1">
    <citation type="submission" date="2014-11" db="EMBL/GenBank/DDBJ databases">
        <authorList>
            <person name="Otto D Thomas"/>
            <person name="Naeem Raeece"/>
        </authorList>
    </citation>
    <scope>NUCLEOTIDE SEQUENCE</scope>
</reference>
<comment type="similarity">
    <text evidence="2">Belongs to the prokaryotic/mitochondrial release factor family.</text>
</comment>
<feature type="compositionally biased region" description="Basic and acidic residues" evidence="5">
    <location>
        <begin position="134"/>
        <end position="153"/>
    </location>
</feature>
<dbReference type="Gene3D" id="3.30.160.20">
    <property type="match status" value="1"/>
</dbReference>
<dbReference type="AlphaFoldDB" id="A0A0G4FJL8"/>
<dbReference type="InterPro" id="IPR000352">
    <property type="entry name" value="Pep_chain_release_fac_I"/>
</dbReference>
<feature type="compositionally biased region" description="Basic residues" evidence="5">
    <location>
        <begin position="118"/>
        <end position="133"/>
    </location>
</feature>
<dbReference type="EMBL" id="CDMZ01000397">
    <property type="protein sequence ID" value="CEM13407.1"/>
    <property type="molecule type" value="Genomic_DNA"/>
</dbReference>
<organism evidence="7">
    <name type="scientific">Chromera velia CCMP2878</name>
    <dbReference type="NCBI Taxonomy" id="1169474"/>
    <lineage>
        <taxon>Eukaryota</taxon>
        <taxon>Sar</taxon>
        <taxon>Alveolata</taxon>
        <taxon>Colpodellida</taxon>
        <taxon>Chromeraceae</taxon>
        <taxon>Chromera</taxon>
    </lineage>
</organism>
<dbReference type="PANTHER" id="PTHR46203">
    <property type="entry name" value="PROBABLE PEPTIDE CHAIN RELEASE FACTOR C12ORF65"/>
    <property type="match status" value="1"/>
</dbReference>
<feature type="compositionally biased region" description="Basic and acidic residues" evidence="5">
    <location>
        <begin position="314"/>
        <end position="335"/>
    </location>
</feature>
<name>A0A0G4FJL8_9ALVE</name>
<feature type="compositionally biased region" description="Low complexity" evidence="5">
    <location>
        <begin position="251"/>
        <end position="260"/>
    </location>
</feature>
<feature type="compositionally biased region" description="Basic and acidic residues" evidence="5">
    <location>
        <begin position="343"/>
        <end position="366"/>
    </location>
</feature>
<feature type="compositionally biased region" description="Low complexity" evidence="5">
    <location>
        <begin position="156"/>
        <end position="180"/>
    </location>
</feature>
<protein>
    <recommendedName>
        <fullName evidence="6">Prokaryotic-type class I peptide chain release factors domain-containing protein</fullName>
    </recommendedName>
</protein>
<evidence type="ECO:0000313" key="7">
    <source>
        <dbReference type="EMBL" id="CEM13407.1"/>
    </source>
</evidence>
<evidence type="ECO:0000256" key="2">
    <source>
        <dbReference type="ARBA" id="ARBA00010835"/>
    </source>
</evidence>
<evidence type="ECO:0000256" key="1">
    <source>
        <dbReference type="ARBA" id="ARBA00004173"/>
    </source>
</evidence>
<dbReference type="GO" id="GO:0005739">
    <property type="term" value="C:mitochondrion"/>
    <property type="evidence" value="ECO:0007669"/>
    <property type="project" value="UniProtKB-SubCell"/>
</dbReference>
<comment type="subcellular location">
    <subcellularLocation>
        <location evidence="1">Mitochondrion</location>
    </subcellularLocation>
</comment>
<feature type="compositionally biased region" description="Polar residues" evidence="5">
    <location>
        <begin position="211"/>
        <end position="221"/>
    </location>
</feature>
<feature type="compositionally biased region" description="Acidic residues" evidence="5">
    <location>
        <begin position="200"/>
        <end position="210"/>
    </location>
</feature>
<accession>A0A0G4FJL8</accession>
<feature type="domain" description="Prokaryotic-type class I peptide chain release factors" evidence="6">
    <location>
        <begin position="43"/>
        <end position="139"/>
    </location>
</feature>
<dbReference type="PANTHER" id="PTHR46203:SF1">
    <property type="entry name" value="MITOCHONDRIAL TRANSLATION RELEASE FACTOR IN RESCUE"/>
    <property type="match status" value="1"/>
</dbReference>
<evidence type="ECO:0000256" key="3">
    <source>
        <dbReference type="ARBA" id="ARBA00022946"/>
    </source>
</evidence>
<dbReference type="GO" id="GO:0003747">
    <property type="term" value="F:translation release factor activity"/>
    <property type="evidence" value="ECO:0007669"/>
    <property type="project" value="InterPro"/>
</dbReference>
<sequence length="366" mass="39929">MWPIIWRRLMSTPVSFCRLPSVHFSGGIPSGADGQRERMMALKTDVKEEIMRGSGPGGSSVNTSMNCIRLTHLPTGISVRVHDTQLLSQNRKIAWRRLQEKIDSQMNGMLTRAEKRAIKNRCRKERRQRRYAAKMREKEAELQARASEGRLEDDAAASPREPSSSLPESTSNSSSNSDLDSLSDSESDSRHAGSGSTSETETDSDSESENEWGTGSGSRMQSPVHRQMGGDGWSGKEHPGITLRAQRSVQAPAGGAMAGPEMSSDDAGHQKNSFSAHAEACEDADVCGEIPSAARPKALSESQEGRGVSALGTPERKVPLVKLEEQRVGTEDQAPKQKRKGTALKELDSSPMSLKERMQAILEDKD</sequence>
<feature type="region of interest" description="Disordered" evidence="5">
    <location>
        <begin position="111"/>
        <end position="366"/>
    </location>
</feature>